<dbReference type="GO" id="GO:0045892">
    <property type="term" value="P:negative regulation of DNA-templated transcription"/>
    <property type="evidence" value="ECO:0007669"/>
    <property type="project" value="UniProtKB-ARBA"/>
</dbReference>
<dbReference type="PROSITE" id="PS50977">
    <property type="entry name" value="HTH_TETR_2"/>
    <property type="match status" value="1"/>
</dbReference>
<dbReference type="GO" id="GO:0003677">
    <property type="term" value="F:DNA binding"/>
    <property type="evidence" value="ECO:0007669"/>
    <property type="project" value="UniProtKB-UniRule"/>
</dbReference>
<keyword evidence="2 4" id="KW-0238">DNA-binding</keyword>
<dbReference type="PRINTS" id="PR00455">
    <property type="entry name" value="HTHTETR"/>
</dbReference>
<dbReference type="Gene3D" id="1.10.357.10">
    <property type="entry name" value="Tetracycline Repressor, domain 2"/>
    <property type="match status" value="1"/>
</dbReference>
<dbReference type="InterPro" id="IPR050624">
    <property type="entry name" value="HTH-type_Tx_Regulator"/>
</dbReference>
<dbReference type="Pfam" id="PF00440">
    <property type="entry name" value="TetR_N"/>
    <property type="match status" value="1"/>
</dbReference>
<dbReference type="EMBL" id="FQXR01000002">
    <property type="protein sequence ID" value="SHH44403.1"/>
    <property type="molecule type" value="Genomic_DNA"/>
</dbReference>
<dbReference type="InterPro" id="IPR009057">
    <property type="entry name" value="Homeodomain-like_sf"/>
</dbReference>
<dbReference type="InterPro" id="IPR036271">
    <property type="entry name" value="Tet_transcr_reg_TetR-rel_C_sf"/>
</dbReference>
<evidence type="ECO:0000256" key="1">
    <source>
        <dbReference type="ARBA" id="ARBA00023015"/>
    </source>
</evidence>
<evidence type="ECO:0000256" key="2">
    <source>
        <dbReference type="ARBA" id="ARBA00023125"/>
    </source>
</evidence>
<dbReference type="OrthoDB" id="9812484at2"/>
<proteinExistence type="predicted"/>
<dbReference type="Proteomes" id="UP000184389">
    <property type="component" value="Unassembled WGS sequence"/>
</dbReference>
<feature type="DNA-binding region" description="H-T-H motif" evidence="4">
    <location>
        <begin position="27"/>
        <end position="46"/>
    </location>
</feature>
<accession>A0A1M5T226</accession>
<dbReference type="PANTHER" id="PTHR43479:SF11">
    <property type="entry name" value="ACREF_ENVCD OPERON REPRESSOR-RELATED"/>
    <property type="match status" value="1"/>
</dbReference>
<name>A0A1M5T226_9FIRM</name>
<dbReference type="SUPFAM" id="SSF48498">
    <property type="entry name" value="Tetracyclin repressor-like, C-terminal domain"/>
    <property type="match status" value="1"/>
</dbReference>
<keyword evidence="7" id="KW-1185">Reference proteome</keyword>
<dbReference type="InterPro" id="IPR001647">
    <property type="entry name" value="HTH_TetR"/>
</dbReference>
<dbReference type="STRING" id="1123281.SAMN02745180_00342"/>
<gene>
    <name evidence="6" type="ORF">SAMN02745180_00342</name>
</gene>
<sequence>MTREEKKIEILKAAAIVFSKNGFYAAKMEDIAKQAGIGKGTVYGYFDSKEALFHELLKYGIEEYKEGMEKVLKGKGSVKEKTIELFKYHGKFLTKYIDIAQIFINQQAVFPKELRKEMLKEKMKLFSMLKEMIEQGKKDGELRDDLDEELVTLSIAGSISQFYGKKVFFDNYSYDEISPEPMVEILFKGYI</sequence>
<organism evidence="6 7">
    <name type="scientific">Sporanaerobacter acetigenes DSM 13106</name>
    <dbReference type="NCBI Taxonomy" id="1123281"/>
    <lineage>
        <taxon>Bacteria</taxon>
        <taxon>Bacillati</taxon>
        <taxon>Bacillota</taxon>
        <taxon>Tissierellia</taxon>
        <taxon>Tissierellales</taxon>
        <taxon>Sporanaerobacteraceae</taxon>
        <taxon>Sporanaerobacter</taxon>
    </lineage>
</organism>
<dbReference type="AlphaFoldDB" id="A0A1M5T226"/>
<evidence type="ECO:0000313" key="7">
    <source>
        <dbReference type="Proteomes" id="UP000184389"/>
    </source>
</evidence>
<protein>
    <submittedName>
        <fullName evidence="6">Transcriptional regulator, TetR family</fullName>
    </submittedName>
</protein>
<evidence type="ECO:0000256" key="3">
    <source>
        <dbReference type="ARBA" id="ARBA00023163"/>
    </source>
</evidence>
<dbReference type="Gene3D" id="1.10.10.60">
    <property type="entry name" value="Homeodomain-like"/>
    <property type="match status" value="1"/>
</dbReference>
<dbReference type="FunFam" id="1.10.10.60:FF:000141">
    <property type="entry name" value="TetR family transcriptional regulator"/>
    <property type="match status" value="1"/>
</dbReference>
<dbReference type="InterPro" id="IPR041490">
    <property type="entry name" value="KstR2_TetR_C"/>
</dbReference>
<keyword evidence="3" id="KW-0804">Transcription</keyword>
<evidence type="ECO:0000313" key="6">
    <source>
        <dbReference type="EMBL" id="SHH44403.1"/>
    </source>
</evidence>
<keyword evidence="1" id="KW-0805">Transcription regulation</keyword>
<evidence type="ECO:0000256" key="4">
    <source>
        <dbReference type="PROSITE-ProRule" id="PRU00335"/>
    </source>
</evidence>
<dbReference type="Pfam" id="PF17932">
    <property type="entry name" value="TetR_C_24"/>
    <property type="match status" value="1"/>
</dbReference>
<evidence type="ECO:0000259" key="5">
    <source>
        <dbReference type="PROSITE" id="PS50977"/>
    </source>
</evidence>
<reference evidence="6 7" key="1">
    <citation type="submission" date="2016-11" db="EMBL/GenBank/DDBJ databases">
        <authorList>
            <person name="Jaros S."/>
            <person name="Januszkiewicz K."/>
            <person name="Wedrychowicz H."/>
        </authorList>
    </citation>
    <scope>NUCLEOTIDE SEQUENCE [LARGE SCALE GENOMIC DNA]</scope>
    <source>
        <strain evidence="6 7">DSM 13106</strain>
    </source>
</reference>
<feature type="domain" description="HTH tetR-type" evidence="5">
    <location>
        <begin position="4"/>
        <end position="64"/>
    </location>
</feature>
<dbReference type="SUPFAM" id="SSF46689">
    <property type="entry name" value="Homeodomain-like"/>
    <property type="match status" value="1"/>
</dbReference>
<dbReference type="PANTHER" id="PTHR43479">
    <property type="entry name" value="ACREF/ENVCD OPERON REPRESSOR-RELATED"/>
    <property type="match status" value="1"/>
</dbReference>
<dbReference type="RefSeq" id="WP_072742789.1">
    <property type="nucleotide sequence ID" value="NZ_FQXR01000002.1"/>
</dbReference>